<evidence type="ECO:0000256" key="1">
    <source>
        <dbReference type="ARBA" id="ARBA00022553"/>
    </source>
</evidence>
<dbReference type="EMBL" id="CP062804">
    <property type="protein sequence ID" value="QOT78759.1"/>
    <property type="molecule type" value="Genomic_DNA"/>
</dbReference>
<dbReference type="CDD" id="cd19934">
    <property type="entry name" value="REC_OmpR_EcPhoP-like"/>
    <property type="match status" value="1"/>
</dbReference>
<dbReference type="CDD" id="cd00383">
    <property type="entry name" value="trans_reg_C"/>
    <property type="match status" value="1"/>
</dbReference>
<reference evidence="11 12" key="1">
    <citation type="submission" date="2020-10" db="EMBL/GenBank/DDBJ databases">
        <title>Complete genome sequence of Cupriavidus basilensis CCUG 49340T.</title>
        <authorList>
            <person name="Salva-Serra F."/>
            <person name="Donoso R.A."/>
            <person name="Cho K.H."/>
            <person name="Yoo J.A."/>
            <person name="Lee K."/>
            <person name="Yoon S.-H."/>
            <person name="Perez-Pantoja D."/>
            <person name="Moore E.R.B."/>
        </authorList>
    </citation>
    <scope>NUCLEOTIDE SEQUENCE [LARGE SCALE GENOMIC DNA]</scope>
    <source>
        <strain evidence="12">CCUG 49340</strain>
    </source>
</reference>
<dbReference type="Proteomes" id="UP000397656">
    <property type="component" value="Chromosome 2"/>
</dbReference>
<dbReference type="PROSITE" id="PS50110">
    <property type="entry name" value="RESPONSE_REGULATORY"/>
    <property type="match status" value="1"/>
</dbReference>
<dbReference type="SUPFAM" id="SSF52172">
    <property type="entry name" value="CheY-like"/>
    <property type="match status" value="1"/>
</dbReference>
<keyword evidence="2" id="KW-0902">Two-component regulatory system</keyword>
<evidence type="ECO:0000256" key="7">
    <source>
        <dbReference type="PROSITE-ProRule" id="PRU01091"/>
    </source>
</evidence>
<evidence type="ECO:0000259" key="9">
    <source>
        <dbReference type="PROSITE" id="PS50110"/>
    </source>
</evidence>
<dbReference type="RefSeq" id="WP_150984483.1">
    <property type="nucleotide sequence ID" value="NZ_CP062804.1"/>
</dbReference>
<dbReference type="Gene3D" id="6.10.250.690">
    <property type="match status" value="1"/>
</dbReference>
<accession>A0A643FZ64</accession>
<protein>
    <submittedName>
        <fullName evidence="11">Response regulator transcription factor</fullName>
    </submittedName>
</protein>
<dbReference type="PROSITE" id="PS51755">
    <property type="entry name" value="OMPR_PHOB"/>
    <property type="match status" value="1"/>
</dbReference>
<dbReference type="GO" id="GO:0032993">
    <property type="term" value="C:protein-DNA complex"/>
    <property type="evidence" value="ECO:0007669"/>
    <property type="project" value="TreeGrafter"/>
</dbReference>
<dbReference type="InterPro" id="IPR011006">
    <property type="entry name" value="CheY-like_superfamily"/>
</dbReference>
<dbReference type="GO" id="GO:0000156">
    <property type="term" value="F:phosphorelay response regulator activity"/>
    <property type="evidence" value="ECO:0007669"/>
    <property type="project" value="TreeGrafter"/>
</dbReference>
<dbReference type="SMART" id="SM00862">
    <property type="entry name" value="Trans_reg_C"/>
    <property type="match status" value="1"/>
</dbReference>
<evidence type="ECO:0000313" key="12">
    <source>
        <dbReference type="Proteomes" id="UP000397656"/>
    </source>
</evidence>
<dbReference type="Gene3D" id="1.10.10.10">
    <property type="entry name" value="Winged helix-like DNA-binding domain superfamily/Winged helix DNA-binding domain"/>
    <property type="match status" value="1"/>
</dbReference>
<evidence type="ECO:0000313" key="11">
    <source>
        <dbReference type="EMBL" id="QOT78759.1"/>
    </source>
</evidence>
<feature type="compositionally biased region" description="Low complexity" evidence="8">
    <location>
        <begin position="223"/>
        <end position="233"/>
    </location>
</feature>
<name>A0A643FZ64_9BURK</name>
<dbReference type="Gene3D" id="3.40.50.2300">
    <property type="match status" value="1"/>
</dbReference>
<evidence type="ECO:0000256" key="5">
    <source>
        <dbReference type="ARBA" id="ARBA00023163"/>
    </source>
</evidence>
<evidence type="ECO:0000256" key="8">
    <source>
        <dbReference type="SAM" id="MobiDB-lite"/>
    </source>
</evidence>
<dbReference type="SUPFAM" id="SSF46894">
    <property type="entry name" value="C-terminal effector domain of the bipartite response regulators"/>
    <property type="match status" value="1"/>
</dbReference>
<dbReference type="GO" id="GO:0006355">
    <property type="term" value="P:regulation of DNA-templated transcription"/>
    <property type="evidence" value="ECO:0007669"/>
    <property type="project" value="InterPro"/>
</dbReference>
<evidence type="ECO:0000256" key="6">
    <source>
        <dbReference type="PROSITE-ProRule" id="PRU00169"/>
    </source>
</evidence>
<dbReference type="AlphaFoldDB" id="A0A643FZ64"/>
<dbReference type="InterPro" id="IPR001789">
    <property type="entry name" value="Sig_transdc_resp-reg_receiver"/>
</dbReference>
<feature type="region of interest" description="Disordered" evidence="8">
    <location>
        <begin position="214"/>
        <end position="233"/>
    </location>
</feature>
<dbReference type="Pfam" id="PF00486">
    <property type="entry name" value="Trans_reg_C"/>
    <property type="match status" value="1"/>
</dbReference>
<proteinExistence type="predicted"/>
<feature type="domain" description="OmpR/PhoB-type" evidence="10">
    <location>
        <begin position="124"/>
        <end position="218"/>
    </location>
</feature>
<dbReference type="GeneID" id="98404907"/>
<dbReference type="GO" id="GO:0000976">
    <property type="term" value="F:transcription cis-regulatory region binding"/>
    <property type="evidence" value="ECO:0007669"/>
    <property type="project" value="TreeGrafter"/>
</dbReference>
<dbReference type="FunFam" id="3.40.50.2300:FF:000002">
    <property type="entry name" value="DNA-binding response regulator PhoP"/>
    <property type="match status" value="1"/>
</dbReference>
<dbReference type="PANTHER" id="PTHR48111:SF37">
    <property type="entry name" value="RESPONSE REGULATOR PROTEIN CARR"/>
    <property type="match status" value="1"/>
</dbReference>
<keyword evidence="3" id="KW-0805">Transcription regulation</keyword>
<dbReference type="Pfam" id="PF00072">
    <property type="entry name" value="Response_reg"/>
    <property type="match status" value="1"/>
</dbReference>
<sequence>MRILLVEDEAMLAAQIHASLVGAGYAVDTAADGIDAWHLGAEEPYDAVVLDLGLPGLDGLSVLRRWRAAQVNLPVLILTARDSWTDKVEGIDAGADDYLAKPFRMEELLARIRALIRRAHGMSTPELACGPVRLNARTGVATVDGAAVVLTAHEFKVLDYLMHHPGAIISKAVLTEHIYAQDFDRDSNTIEVFIGRLRRKLGVDVIETVRGQGYRLRPPTSPDAPATATNAAN</sequence>
<evidence type="ECO:0000256" key="2">
    <source>
        <dbReference type="ARBA" id="ARBA00023012"/>
    </source>
</evidence>
<evidence type="ECO:0000256" key="4">
    <source>
        <dbReference type="ARBA" id="ARBA00023125"/>
    </source>
</evidence>
<dbReference type="InterPro" id="IPR036388">
    <property type="entry name" value="WH-like_DNA-bd_sf"/>
</dbReference>
<dbReference type="InterPro" id="IPR001867">
    <property type="entry name" value="OmpR/PhoB-type_DNA-bd"/>
</dbReference>
<gene>
    <name evidence="11" type="ORF">F7R26_028565</name>
</gene>
<dbReference type="PANTHER" id="PTHR48111">
    <property type="entry name" value="REGULATOR OF RPOS"/>
    <property type="match status" value="1"/>
</dbReference>
<feature type="domain" description="Response regulatory" evidence="9">
    <location>
        <begin position="2"/>
        <end position="116"/>
    </location>
</feature>
<dbReference type="InterPro" id="IPR039420">
    <property type="entry name" value="WalR-like"/>
</dbReference>
<dbReference type="InterPro" id="IPR016032">
    <property type="entry name" value="Sig_transdc_resp-reg_C-effctor"/>
</dbReference>
<feature type="modified residue" description="4-aspartylphosphate" evidence="6">
    <location>
        <position position="51"/>
    </location>
</feature>
<keyword evidence="5" id="KW-0804">Transcription</keyword>
<dbReference type="SMART" id="SM00448">
    <property type="entry name" value="REC"/>
    <property type="match status" value="1"/>
</dbReference>
<feature type="DNA-binding region" description="OmpR/PhoB-type" evidence="7">
    <location>
        <begin position="124"/>
        <end position="218"/>
    </location>
</feature>
<organism evidence="11 12">
    <name type="scientific">Cupriavidus basilensis</name>
    <dbReference type="NCBI Taxonomy" id="68895"/>
    <lineage>
        <taxon>Bacteria</taxon>
        <taxon>Pseudomonadati</taxon>
        <taxon>Pseudomonadota</taxon>
        <taxon>Betaproteobacteria</taxon>
        <taxon>Burkholderiales</taxon>
        <taxon>Burkholderiaceae</taxon>
        <taxon>Cupriavidus</taxon>
    </lineage>
</organism>
<dbReference type="GO" id="GO:0005829">
    <property type="term" value="C:cytosol"/>
    <property type="evidence" value="ECO:0007669"/>
    <property type="project" value="TreeGrafter"/>
</dbReference>
<keyword evidence="4 7" id="KW-0238">DNA-binding</keyword>
<evidence type="ECO:0000259" key="10">
    <source>
        <dbReference type="PROSITE" id="PS51755"/>
    </source>
</evidence>
<evidence type="ECO:0000256" key="3">
    <source>
        <dbReference type="ARBA" id="ARBA00023015"/>
    </source>
</evidence>
<keyword evidence="1 6" id="KW-0597">Phosphoprotein</keyword>